<comment type="caution">
    <text evidence="1">The sequence shown here is derived from an EMBL/GenBank/DDBJ whole genome shotgun (WGS) entry which is preliminary data.</text>
</comment>
<dbReference type="PRINTS" id="PR00413">
    <property type="entry name" value="HADHALOGNASE"/>
</dbReference>
<accession>A0A9W6DGU7</accession>
<protein>
    <submittedName>
        <fullName evidence="1">Phosphatase</fullName>
    </submittedName>
</protein>
<dbReference type="InterPro" id="IPR036412">
    <property type="entry name" value="HAD-like_sf"/>
</dbReference>
<dbReference type="Proteomes" id="UP001144256">
    <property type="component" value="Unassembled WGS sequence"/>
</dbReference>
<reference evidence="1" key="1">
    <citation type="submission" date="2022-06" db="EMBL/GenBank/DDBJ databases">
        <title>Vallitalea longa sp. nov., an anaerobic bacterium isolated from marine sediment.</title>
        <authorList>
            <person name="Hirano S."/>
            <person name="Terahara T."/>
            <person name="Mori K."/>
            <person name="Hamada M."/>
            <person name="Matsumoto R."/>
            <person name="Kobayashi T."/>
        </authorList>
    </citation>
    <scope>NUCLEOTIDE SEQUENCE</scope>
    <source>
        <strain evidence="1">SH18-1</strain>
    </source>
</reference>
<dbReference type="InterPro" id="IPR023214">
    <property type="entry name" value="HAD_sf"/>
</dbReference>
<dbReference type="Pfam" id="PF13419">
    <property type="entry name" value="HAD_2"/>
    <property type="match status" value="1"/>
</dbReference>
<dbReference type="NCBIfam" id="TIGR01509">
    <property type="entry name" value="HAD-SF-IA-v3"/>
    <property type="match status" value="1"/>
</dbReference>
<name>A0A9W6DGU7_9FIRM</name>
<dbReference type="AlphaFoldDB" id="A0A9W6DGU7"/>
<evidence type="ECO:0000313" key="2">
    <source>
        <dbReference type="Proteomes" id="UP001144256"/>
    </source>
</evidence>
<proteinExistence type="predicted"/>
<dbReference type="SFLD" id="SFLDS00003">
    <property type="entry name" value="Haloacid_Dehalogenase"/>
    <property type="match status" value="1"/>
</dbReference>
<organism evidence="1 2">
    <name type="scientific">Vallitalea longa</name>
    <dbReference type="NCBI Taxonomy" id="2936439"/>
    <lineage>
        <taxon>Bacteria</taxon>
        <taxon>Bacillati</taxon>
        <taxon>Bacillota</taxon>
        <taxon>Clostridia</taxon>
        <taxon>Lachnospirales</taxon>
        <taxon>Vallitaleaceae</taxon>
        <taxon>Vallitalea</taxon>
    </lineage>
</organism>
<dbReference type="Gene3D" id="1.10.150.240">
    <property type="entry name" value="Putative phosphatase, domain 2"/>
    <property type="match status" value="1"/>
</dbReference>
<dbReference type="InterPro" id="IPR041492">
    <property type="entry name" value="HAD_2"/>
</dbReference>
<evidence type="ECO:0000313" key="1">
    <source>
        <dbReference type="EMBL" id="GKX30902.1"/>
    </source>
</evidence>
<dbReference type="RefSeq" id="WP_281817462.1">
    <property type="nucleotide sequence ID" value="NZ_BRLB01000012.1"/>
</dbReference>
<sequence length="215" mass="24681">MNRHKYKMLVFDMDGVILDSEPLHEYAKKRILQDYNISPNIDLFWSVGNPNIVLWRKIITEYKISSTPEELEQKQYEYIIEQLEEQNVKASNGIEELLNWAKRNEFLIGLASSSNRYFVDYVLHFLKIKDYFEYTIAGDEVTHKKPKPDVYLAIIDMADILPSQVIAIEDSSSGIKAAVEAGISCIGYQNPTSGKQDLGLAEHIITALDEVQEYI</sequence>
<dbReference type="EMBL" id="BRLB01000012">
    <property type="protein sequence ID" value="GKX30902.1"/>
    <property type="molecule type" value="Genomic_DNA"/>
</dbReference>
<dbReference type="Gene3D" id="3.40.50.1000">
    <property type="entry name" value="HAD superfamily/HAD-like"/>
    <property type="match status" value="1"/>
</dbReference>
<keyword evidence="2" id="KW-1185">Reference proteome</keyword>
<gene>
    <name evidence="1" type="ORF">SH1V18_33820</name>
</gene>
<dbReference type="InterPro" id="IPR023198">
    <property type="entry name" value="PGP-like_dom2"/>
</dbReference>
<dbReference type="PANTHER" id="PTHR18901:SF38">
    <property type="entry name" value="PSEUDOURIDINE-5'-PHOSPHATASE"/>
    <property type="match status" value="1"/>
</dbReference>
<dbReference type="SFLD" id="SFLDG01129">
    <property type="entry name" value="C1.5:_HAD__Beta-PGM__Phosphata"/>
    <property type="match status" value="1"/>
</dbReference>
<dbReference type="InterPro" id="IPR006439">
    <property type="entry name" value="HAD-SF_hydro_IA"/>
</dbReference>
<dbReference type="PANTHER" id="PTHR18901">
    <property type="entry name" value="2-DEOXYGLUCOSE-6-PHOSPHATE PHOSPHATASE 2"/>
    <property type="match status" value="1"/>
</dbReference>
<dbReference type="SUPFAM" id="SSF56784">
    <property type="entry name" value="HAD-like"/>
    <property type="match status" value="1"/>
</dbReference>